<dbReference type="EMBL" id="NIDE01000002">
    <property type="protein sequence ID" value="OWK45746.1"/>
    <property type="molecule type" value="Genomic_DNA"/>
</dbReference>
<dbReference type="PANTHER" id="PTHR34755">
    <property type="entry name" value="SERINE/ARGININE REPETITIVE MATRIX PROTEIN 3-RELATED"/>
    <property type="match status" value="1"/>
</dbReference>
<evidence type="ECO:0000313" key="3">
    <source>
        <dbReference type="Proteomes" id="UP000214646"/>
    </source>
</evidence>
<protein>
    <submittedName>
        <fullName evidence="2">Uncharacterized protein</fullName>
    </submittedName>
</protein>
<dbReference type="RefSeq" id="WP_088253431.1">
    <property type="nucleotide sequence ID" value="NZ_NIDE01000002.1"/>
</dbReference>
<evidence type="ECO:0000313" key="2">
    <source>
        <dbReference type="EMBL" id="OWK45746.1"/>
    </source>
</evidence>
<gene>
    <name evidence="2" type="ORF">FRUB_02077</name>
</gene>
<feature type="region of interest" description="Disordered" evidence="1">
    <location>
        <begin position="467"/>
        <end position="542"/>
    </location>
</feature>
<comment type="caution">
    <text evidence="2">The sequence shown here is derived from an EMBL/GenBank/DDBJ whole genome shotgun (WGS) entry which is preliminary data.</text>
</comment>
<dbReference type="Proteomes" id="UP000214646">
    <property type="component" value="Unassembled WGS sequence"/>
</dbReference>
<sequence>MITYAGVDLPLLTDAVRDHLETWWHARSIVESTPDGYYVPGPAYLPRPAPPRSEPPRPGVLRWPTGASRWATYHHVVDATTLDAIQSAGDGAQALEIDDGQDSISADMYLLPPRPIAQNDQDGDLYLLSLVDERWYWWREGSQPNITKAPESWADLFDTLTGGLGVSAEVDEIPEGYSTPTDRWVVSYQPLPVLLDAAARSVGCRVVRRLDGTVLVRRWDGASADSDSQWAANETEVETGGIIAAADIAATVPGSCAVIFFGDEPAQTTLALSDLSLPEYEDAEGLPGYVGQFNADVQAADTDHQDACATEAASDYYRWLLPAVDATFRGVVAWVPTGAEDVTEWEQCADKILTRVVRPPWGDANVYAAPRPLDGRWGVVTGAGVPGSSASDGSPTAYSFQTVILDASFNYVEVGAEIELAAYPLPDKTGYPPDVPTDRTAYAWFWRSKTQPGKWEFQYTCCCPPRSSSSSSSSGSSSSGSSTSGSSTSGSSTSSTSESGSSSQSESLSGSSSNSQSASGSSSNSQSASGSSSESESISGSGCGSVEVVVSVTCSDGVLTTTTKYLSFANGCLTLSDTP</sequence>
<accession>A0A225E6K9</accession>
<dbReference type="PANTHER" id="PTHR34755:SF3">
    <property type="entry name" value="SERINE_ARGININE REPETITIVE MATRIX PROTEIN 2"/>
    <property type="match status" value="1"/>
</dbReference>
<dbReference type="AlphaFoldDB" id="A0A225E6K9"/>
<dbReference type="GO" id="GO:0003729">
    <property type="term" value="F:mRNA binding"/>
    <property type="evidence" value="ECO:0007669"/>
    <property type="project" value="TreeGrafter"/>
</dbReference>
<proteinExistence type="predicted"/>
<dbReference type="InterPro" id="IPR052109">
    <property type="entry name" value="SRRM_Domain-Containing"/>
</dbReference>
<name>A0A225E6K9_9BACT</name>
<dbReference type="OrthoDB" id="10012627at2"/>
<organism evidence="2 3">
    <name type="scientific">Fimbriiglobus ruber</name>
    <dbReference type="NCBI Taxonomy" id="1908690"/>
    <lineage>
        <taxon>Bacteria</taxon>
        <taxon>Pseudomonadati</taxon>
        <taxon>Planctomycetota</taxon>
        <taxon>Planctomycetia</taxon>
        <taxon>Gemmatales</taxon>
        <taxon>Gemmataceae</taxon>
        <taxon>Fimbriiglobus</taxon>
    </lineage>
</organism>
<reference evidence="3" key="1">
    <citation type="submission" date="2017-06" db="EMBL/GenBank/DDBJ databases">
        <title>Genome analysis of Fimbriiglobus ruber SP5, the first member of the order Planctomycetales with confirmed chitinolytic capability.</title>
        <authorList>
            <person name="Ravin N.V."/>
            <person name="Rakitin A.L."/>
            <person name="Ivanova A.A."/>
            <person name="Beletsky A.V."/>
            <person name="Kulichevskaya I.S."/>
            <person name="Mardanov A.V."/>
            <person name="Dedysh S.N."/>
        </authorList>
    </citation>
    <scope>NUCLEOTIDE SEQUENCE [LARGE SCALE GENOMIC DNA]</scope>
    <source>
        <strain evidence="3">SP5</strain>
    </source>
</reference>
<keyword evidence="3" id="KW-1185">Reference proteome</keyword>
<evidence type="ECO:0000256" key="1">
    <source>
        <dbReference type="SAM" id="MobiDB-lite"/>
    </source>
</evidence>